<accession>A0A392VJV0</accession>
<dbReference type="EMBL" id="LXQA011173196">
    <property type="protein sequence ID" value="MCI87702.1"/>
    <property type="molecule type" value="Genomic_DNA"/>
</dbReference>
<protein>
    <submittedName>
        <fullName evidence="1">Uncharacterized protein</fullName>
    </submittedName>
</protein>
<keyword evidence="2" id="KW-1185">Reference proteome</keyword>
<dbReference type="Proteomes" id="UP000265520">
    <property type="component" value="Unassembled WGS sequence"/>
</dbReference>
<dbReference type="AlphaFoldDB" id="A0A392VJV0"/>
<proteinExistence type="predicted"/>
<feature type="non-terminal residue" evidence="1">
    <location>
        <position position="1"/>
    </location>
</feature>
<comment type="caution">
    <text evidence="1">The sequence shown here is derived from an EMBL/GenBank/DDBJ whole genome shotgun (WGS) entry which is preliminary data.</text>
</comment>
<organism evidence="1 2">
    <name type="scientific">Trifolium medium</name>
    <dbReference type="NCBI Taxonomy" id="97028"/>
    <lineage>
        <taxon>Eukaryota</taxon>
        <taxon>Viridiplantae</taxon>
        <taxon>Streptophyta</taxon>
        <taxon>Embryophyta</taxon>
        <taxon>Tracheophyta</taxon>
        <taxon>Spermatophyta</taxon>
        <taxon>Magnoliopsida</taxon>
        <taxon>eudicotyledons</taxon>
        <taxon>Gunneridae</taxon>
        <taxon>Pentapetalae</taxon>
        <taxon>rosids</taxon>
        <taxon>fabids</taxon>
        <taxon>Fabales</taxon>
        <taxon>Fabaceae</taxon>
        <taxon>Papilionoideae</taxon>
        <taxon>50 kb inversion clade</taxon>
        <taxon>NPAAA clade</taxon>
        <taxon>Hologalegina</taxon>
        <taxon>IRL clade</taxon>
        <taxon>Trifolieae</taxon>
        <taxon>Trifolium</taxon>
    </lineage>
</organism>
<reference evidence="1 2" key="1">
    <citation type="journal article" date="2018" name="Front. Plant Sci.">
        <title>Red Clover (Trifolium pratense) and Zigzag Clover (T. medium) - A Picture of Genomic Similarities and Differences.</title>
        <authorList>
            <person name="Dluhosova J."/>
            <person name="Istvanek J."/>
            <person name="Nedelnik J."/>
            <person name="Repkova J."/>
        </authorList>
    </citation>
    <scope>NUCLEOTIDE SEQUENCE [LARGE SCALE GENOMIC DNA]</scope>
    <source>
        <strain evidence="2">cv. 10/8</strain>
        <tissue evidence="1">Leaf</tissue>
    </source>
</reference>
<sequence length="27" mass="3167">YGSKETIKQCKQKAKDRCKFFATTSRL</sequence>
<evidence type="ECO:0000313" key="2">
    <source>
        <dbReference type="Proteomes" id="UP000265520"/>
    </source>
</evidence>
<evidence type="ECO:0000313" key="1">
    <source>
        <dbReference type="EMBL" id="MCI87702.1"/>
    </source>
</evidence>
<name>A0A392VJV0_9FABA</name>